<evidence type="ECO:0000259" key="1">
    <source>
        <dbReference type="Pfam" id="PF00646"/>
    </source>
</evidence>
<dbReference type="FunCoup" id="A0A2G5EJ46">
    <property type="interactions" value="991"/>
</dbReference>
<dbReference type="Proteomes" id="UP000230069">
    <property type="component" value="Unassembled WGS sequence"/>
</dbReference>
<dbReference type="AlphaFoldDB" id="A0A2G5EJ46"/>
<feature type="domain" description="F-box" evidence="1">
    <location>
        <begin position="333"/>
        <end position="365"/>
    </location>
</feature>
<dbReference type="EMBL" id="KZ305024">
    <property type="protein sequence ID" value="PIA55784.1"/>
    <property type="molecule type" value="Genomic_DNA"/>
</dbReference>
<dbReference type="InParanoid" id="A0A2G5EJ46"/>
<dbReference type="InterPro" id="IPR001810">
    <property type="entry name" value="F-box_dom"/>
</dbReference>
<dbReference type="InterPro" id="IPR011047">
    <property type="entry name" value="Quinoprotein_ADH-like_sf"/>
</dbReference>
<dbReference type="InterPro" id="IPR005174">
    <property type="entry name" value="KIB1-4_b-propeller"/>
</dbReference>
<evidence type="ECO:0000313" key="3">
    <source>
        <dbReference type="EMBL" id="PIA55784.1"/>
    </source>
</evidence>
<dbReference type="SUPFAM" id="SSF50998">
    <property type="entry name" value="Quinoprotein alcohol dehydrogenase-like"/>
    <property type="match status" value="1"/>
</dbReference>
<name>A0A2G5EJ46_AQUCA</name>
<feature type="domain" description="KIB1-4 beta-propeller" evidence="2">
    <location>
        <begin position="32"/>
        <end position="273"/>
    </location>
</feature>
<dbReference type="SUPFAM" id="SSF81383">
    <property type="entry name" value="F-box domain"/>
    <property type="match status" value="1"/>
</dbReference>
<protein>
    <submittedName>
        <fullName evidence="3">Uncharacterized protein</fullName>
    </submittedName>
</protein>
<evidence type="ECO:0000313" key="4">
    <source>
        <dbReference type="Proteomes" id="UP000230069"/>
    </source>
</evidence>
<accession>A0A2G5EJ46</accession>
<dbReference type="Pfam" id="PF00646">
    <property type="entry name" value="F-box"/>
    <property type="match status" value="1"/>
</dbReference>
<dbReference type="OrthoDB" id="1432110at2759"/>
<dbReference type="CDD" id="cd09917">
    <property type="entry name" value="F-box_SF"/>
    <property type="match status" value="1"/>
</dbReference>
<sequence>MAKMSLCSIPPAYAPSLVFSHGKRFRDQTFCTLSDGCYHVGRVPLMGGMFCVTSSHGWLLMRSYYYSTECYLFNPISLTKIHLPPVLDITYVAGVLTSSPSDPDCIVMLISNAKRSSIFCRIGDNKFIEQKLESKKKDPITIKGCISVISCKGKIYLFFKQGMGVVDVHSTFLSIKLHKINYPSPSLPWISCYARFFLESCGEIFHVAESRFGISHNLPQKCDVFKLDVSTMDWVMVDNLGDQIFLLGLYSTSVPATDLGLKPGCIYFCLYGDTSLYMFDMHDGTITNTLPCPKKIPYWKGPFWVVPNCKFQVKKEVVKLQESTHQGNQEWGWKDLPVELLELIASFLFLGDCIRFRLTCKSWISVTPPLRANCLFNKFEFEPPQVPWLMSFPKTNQGVCKLYHPVYGDAYTMNIPELADAIIRNAKYGWLLMSQGISFFFFNPITMEVIKLPDIEGDYQFIGMSFSSPPTSSDLVVFGFLGFFMVVYRKGEETWSRDFFESDWEFINSPCNPIFYDGVFYCLGKNGRLLLFDTKEVVKESQCRIFESAVFSFSLNSDITKSNESFIVEYDGEILSVFVGPKGKKIFIFKLDLCNMKWCRLESLDNKVLFLSHTASILLPAAAATELKGIENRIYFPRFHESDNMFYSLSTRKYQCCGSRYSCEDWISTSKLSHCTWIQSSHNSSTSLTM</sequence>
<dbReference type="PANTHER" id="PTHR33127:SF5">
    <property type="entry name" value="TRANSMEMBRANE PROTEIN"/>
    <property type="match status" value="1"/>
</dbReference>
<reference evidence="3 4" key="1">
    <citation type="submission" date="2017-09" db="EMBL/GenBank/DDBJ databases">
        <title>WGS assembly of Aquilegia coerulea Goldsmith.</title>
        <authorList>
            <person name="Hodges S."/>
            <person name="Kramer E."/>
            <person name="Nordborg M."/>
            <person name="Tomkins J."/>
            <person name="Borevitz J."/>
            <person name="Derieg N."/>
            <person name="Yan J."/>
            <person name="Mihaltcheva S."/>
            <person name="Hayes R.D."/>
            <person name="Rokhsar D."/>
        </authorList>
    </citation>
    <scope>NUCLEOTIDE SEQUENCE [LARGE SCALE GENOMIC DNA]</scope>
    <source>
        <strain evidence="4">cv. Goldsmith</strain>
    </source>
</reference>
<organism evidence="3 4">
    <name type="scientific">Aquilegia coerulea</name>
    <name type="common">Rocky mountain columbine</name>
    <dbReference type="NCBI Taxonomy" id="218851"/>
    <lineage>
        <taxon>Eukaryota</taxon>
        <taxon>Viridiplantae</taxon>
        <taxon>Streptophyta</taxon>
        <taxon>Embryophyta</taxon>
        <taxon>Tracheophyta</taxon>
        <taxon>Spermatophyta</taxon>
        <taxon>Magnoliopsida</taxon>
        <taxon>Ranunculales</taxon>
        <taxon>Ranunculaceae</taxon>
        <taxon>Thalictroideae</taxon>
        <taxon>Aquilegia</taxon>
    </lineage>
</organism>
<dbReference type="InterPro" id="IPR036047">
    <property type="entry name" value="F-box-like_dom_sf"/>
</dbReference>
<evidence type="ECO:0000259" key="2">
    <source>
        <dbReference type="Pfam" id="PF03478"/>
    </source>
</evidence>
<dbReference type="PANTHER" id="PTHR33127">
    <property type="entry name" value="TRANSMEMBRANE PROTEIN"/>
    <property type="match status" value="1"/>
</dbReference>
<feature type="domain" description="KIB1-4 beta-propeller" evidence="2">
    <location>
        <begin position="407"/>
        <end position="641"/>
    </location>
</feature>
<gene>
    <name evidence="3" type="ORF">AQUCO_00700242v1</name>
</gene>
<keyword evidence="4" id="KW-1185">Reference proteome</keyword>
<proteinExistence type="predicted"/>
<dbReference type="Pfam" id="PF03478">
    <property type="entry name" value="Beta-prop_KIB1-4"/>
    <property type="match status" value="2"/>
</dbReference>